<feature type="compositionally biased region" description="Basic and acidic residues" evidence="1">
    <location>
        <begin position="787"/>
        <end position="796"/>
    </location>
</feature>
<feature type="compositionally biased region" description="Basic and acidic residues" evidence="1">
    <location>
        <begin position="73"/>
        <end position="89"/>
    </location>
</feature>
<feature type="region of interest" description="Disordered" evidence="1">
    <location>
        <begin position="65"/>
        <end position="100"/>
    </location>
</feature>
<dbReference type="PANTHER" id="PTHR35746">
    <property type="entry name" value="PENTATRICOPEPTIDE REPEAT (PPR) SUPERFAMILY PROTEIN"/>
    <property type="match status" value="1"/>
</dbReference>
<organism evidence="3">
    <name type="scientific">Davidia involucrata</name>
    <name type="common">Dove tree</name>
    <dbReference type="NCBI Taxonomy" id="16924"/>
    <lineage>
        <taxon>Eukaryota</taxon>
        <taxon>Viridiplantae</taxon>
        <taxon>Streptophyta</taxon>
        <taxon>Embryophyta</taxon>
        <taxon>Tracheophyta</taxon>
        <taxon>Spermatophyta</taxon>
        <taxon>Magnoliopsida</taxon>
        <taxon>eudicotyledons</taxon>
        <taxon>Gunneridae</taxon>
        <taxon>Pentapetalae</taxon>
        <taxon>asterids</taxon>
        <taxon>Cornales</taxon>
        <taxon>Nyssaceae</taxon>
        <taxon>Davidia</taxon>
    </lineage>
</organism>
<feature type="region of interest" description="Disordered" evidence="1">
    <location>
        <begin position="581"/>
        <end position="609"/>
    </location>
</feature>
<feature type="compositionally biased region" description="Polar residues" evidence="1">
    <location>
        <begin position="916"/>
        <end position="926"/>
    </location>
</feature>
<reference evidence="3" key="1">
    <citation type="submission" date="2019-08" db="EMBL/GenBank/DDBJ databases">
        <title>Reference gene set and small RNA set construction with multiple tissues from Davidia involucrata Baill.</title>
        <authorList>
            <person name="Yang H."/>
            <person name="Zhou C."/>
            <person name="Li G."/>
            <person name="Wang J."/>
            <person name="Gao P."/>
            <person name="Wang M."/>
            <person name="Wang R."/>
            <person name="Zhao Y."/>
        </authorList>
    </citation>
    <scope>NUCLEOTIDE SEQUENCE</scope>
    <source>
        <tissue evidence="3">Mixed with DoveR01_LX</tissue>
    </source>
</reference>
<protein>
    <recommendedName>
        <fullName evidence="2">C2H2-type domain-containing protein</fullName>
    </recommendedName>
</protein>
<dbReference type="AlphaFoldDB" id="A0A5B7A6Z5"/>
<feature type="compositionally biased region" description="Basic and acidic residues" evidence="1">
    <location>
        <begin position="476"/>
        <end position="485"/>
    </location>
</feature>
<feature type="region of interest" description="Disordered" evidence="1">
    <location>
        <begin position="961"/>
        <end position="1049"/>
    </location>
</feature>
<proteinExistence type="predicted"/>
<feature type="region of interest" description="Disordered" evidence="1">
    <location>
        <begin position="855"/>
        <end position="933"/>
    </location>
</feature>
<dbReference type="EMBL" id="GHES01021828">
    <property type="protein sequence ID" value="MPA52387.1"/>
    <property type="molecule type" value="Transcribed_RNA"/>
</dbReference>
<dbReference type="PANTHER" id="PTHR35746:SF1">
    <property type="entry name" value="PENTATRICOPEPTIDE REPEAT (PPR) SUPERFAMILY PROTEIN"/>
    <property type="match status" value="1"/>
</dbReference>
<feature type="region of interest" description="Disordered" evidence="1">
    <location>
        <begin position="783"/>
        <end position="818"/>
    </location>
</feature>
<feature type="compositionally biased region" description="Basic and acidic residues" evidence="1">
    <location>
        <begin position="289"/>
        <end position="320"/>
    </location>
</feature>
<feature type="region of interest" description="Disordered" evidence="1">
    <location>
        <begin position="289"/>
        <end position="329"/>
    </location>
</feature>
<dbReference type="PROSITE" id="PS00028">
    <property type="entry name" value="ZINC_FINGER_C2H2_1"/>
    <property type="match status" value="1"/>
</dbReference>
<feature type="compositionally biased region" description="Basic and acidic residues" evidence="1">
    <location>
        <begin position="581"/>
        <end position="599"/>
    </location>
</feature>
<evidence type="ECO:0000313" key="3">
    <source>
        <dbReference type="EMBL" id="MPA52387.1"/>
    </source>
</evidence>
<accession>A0A5B7A6Z5</accession>
<evidence type="ECO:0000259" key="2">
    <source>
        <dbReference type="PROSITE" id="PS00028"/>
    </source>
</evidence>
<feature type="domain" description="C2H2-type" evidence="2">
    <location>
        <begin position="22"/>
        <end position="42"/>
    </location>
</feature>
<sequence>MDSEDHRKNSPSGHESHGVHVCHKCGWPFPNPHPSAKHRRAHKRICGTIEGYKLIDSEEYTHLTLSDDEQLSDEDKRTPSPKIENRSIKEISSGGFGERSNRSEYEVFSDAVAEFSDSGFNPGFEEHLEGGRELDKNMDKFVEGTQSQLLKVDATADTMHPPDNPANTSQLLPEVLERATNQLGSTTPVQDIVSSYTTDSMVSSALDTRTEDLAVGLSSINGSACDFPSINSKTLTDAPEEYINANVGDDGMQCLMTCHGQETDVKGNEENNIDKTLSDDVAVPARITANKESEESKLPEMDRKTSDPVRADGIKSKEEQNEGLGPKMSKHDISPEVESAEHMEAFVNSVHVKADSAQDIDVGSHGGLVQVCKTKGEGNEDIDVLSVANDLPVVDHPEIMIKDFKDHRAVKSNLPLSLGPGEVIRPVEDDTKDTVYEERHSNSYSSKPGESINISSAYSNSLEEGGGNKHIVEEVPVEREADTSEFKVLSGEDLGSSSVDAPLGTIKTESEEVQTNHCFEGLQPHDFDNDLSQNISSEYNTRDLSYVIPTVTSVVDKVNHITDLSGGDNADDHELDKIGKFDKAKNDSREGALEEKLSANRETPPESADNICVPEVDEITNLLGPGDTSDREMAGIEFSDIAGNESTEAVGEEKCAMNTKTTLESACHLSKSQVVANDGMDKVVRNLQESESTYLDRVSDSSKVGIGMSDLGNITQTRSNSQNCQDEDNSEVLAEYVVAVAVSMGAASNHDGDVEVVQKSSENFNLKEPEPLPVDSEFTIKNSANVEDSHSRDGDRGVSGVISSEPLQEEGDENLTKRVGVSAVDISVDSSSQTESLEGNWGSVSVLSNQSDAPVAVDAGALPSTHSQAAEQSEKANSKTASEQHHSDKSDVFDPPSFMTLVESGGGVDQKAAASEIQTVESTQQPKSEDLKAGWFPSLTNVINESQGRKKNEEIIAKVTNWSTGKQHSPLKSLLGEANPETKPKSPSPKQTPTVIQKDETAANNNGASATTVYSILGPEDEAANRDAGKEWNSPARYPTDNKKDKRKVKGKPYWVPFVCCSSVN</sequence>
<evidence type="ECO:0000256" key="1">
    <source>
        <dbReference type="SAM" id="MobiDB-lite"/>
    </source>
</evidence>
<feature type="region of interest" description="Disordered" evidence="1">
    <location>
        <begin position="476"/>
        <end position="501"/>
    </location>
</feature>
<name>A0A5B7A6Z5_DAVIN</name>
<feature type="compositionally biased region" description="Low complexity" evidence="1">
    <location>
        <begin position="1002"/>
        <end position="1012"/>
    </location>
</feature>
<dbReference type="InterPro" id="IPR013087">
    <property type="entry name" value="Znf_C2H2_type"/>
</dbReference>
<feature type="compositionally biased region" description="Basic and acidic residues" evidence="1">
    <location>
        <begin position="872"/>
        <end position="892"/>
    </location>
</feature>
<gene>
    <name evidence="3" type="ORF">Din_021828</name>
</gene>